<protein>
    <recommendedName>
        <fullName evidence="3">Acetoin utilization protein AcuC</fullName>
    </recommendedName>
</protein>
<dbReference type="InterPro" id="IPR037138">
    <property type="entry name" value="His_deacetylse_dom_sf"/>
</dbReference>
<organism evidence="6 7">
    <name type="scientific">Desulfuribacillus stibiiarsenatis</name>
    <dbReference type="NCBI Taxonomy" id="1390249"/>
    <lineage>
        <taxon>Bacteria</taxon>
        <taxon>Bacillati</taxon>
        <taxon>Bacillota</taxon>
        <taxon>Desulfuribacillia</taxon>
        <taxon>Desulfuribacillales</taxon>
        <taxon>Desulfuribacillaceae</taxon>
        <taxon>Desulfuribacillus</taxon>
    </lineage>
</organism>
<dbReference type="InterPro" id="IPR023696">
    <property type="entry name" value="Ureohydrolase_dom_sf"/>
</dbReference>
<evidence type="ECO:0000256" key="2">
    <source>
        <dbReference type="ARBA" id="ARBA00005947"/>
    </source>
</evidence>
<dbReference type="STRING" id="1390249.BHU72_01525"/>
<dbReference type="PRINTS" id="PR01270">
    <property type="entry name" value="HDASUPER"/>
</dbReference>
<comment type="caution">
    <text evidence="6">The sequence shown here is derived from an EMBL/GenBank/DDBJ whole genome shotgun (WGS) entry which is preliminary data.</text>
</comment>
<dbReference type="SUPFAM" id="SSF52768">
    <property type="entry name" value="Arginase/deacetylase"/>
    <property type="match status" value="1"/>
</dbReference>
<evidence type="ECO:0000256" key="4">
    <source>
        <dbReference type="ARBA" id="ARBA00022627"/>
    </source>
</evidence>
<dbReference type="InterPro" id="IPR003085">
    <property type="entry name" value="AcuC"/>
</dbReference>
<feature type="domain" description="Histone deacetylase" evidence="5">
    <location>
        <begin position="22"/>
        <end position="317"/>
    </location>
</feature>
<dbReference type="AlphaFoldDB" id="A0A1E5LA67"/>
<dbReference type="GO" id="GO:0045150">
    <property type="term" value="P:acetoin catabolic process"/>
    <property type="evidence" value="ECO:0007669"/>
    <property type="project" value="UniProtKB-UniPathway"/>
</dbReference>
<dbReference type="InterPro" id="IPR023801">
    <property type="entry name" value="His_deacetylse_dom"/>
</dbReference>
<dbReference type="GO" id="GO:0040029">
    <property type="term" value="P:epigenetic regulation of gene expression"/>
    <property type="evidence" value="ECO:0007669"/>
    <property type="project" value="TreeGrafter"/>
</dbReference>
<dbReference type="Pfam" id="PF00850">
    <property type="entry name" value="Hist_deacetyl"/>
    <property type="match status" value="1"/>
</dbReference>
<accession>A0A1E5LA67</accession>
<keyword evidence="7" id="KW-1185">Reference proteome</keyword>
<dbReference type="CDD" id="cd09994">
    <property type="entry name" value="HDAC_AcuC_like"/>
    <property type="match status" value="1"/>
</dbReference>
<keyword evidence="4" id="KW-0006">Acetoin catabolism</keyword>
<evidence type="ECO:0000256" key="3">
    <source>
        <dbReference type="ARBA" id="ARBA00020218"/>
    </source>
</evidence>
<comment type="pathway">
    <text evidence="1">Ketone degradation; acetoin degradation.</text>
</comment>
<name>A0A1E5LA67_9FIRM</name>
<dbReference type="Gene3D" id="3.40.800.20">
    <property type="entry name" value="Histone deacetylase domain"/>
    <property type="match status" value="1"/>
</dbReference>
<evidence type="ECO:0000259" key="5">
    <source>
        <dbReference type="Pfam" id="PF00850"/>
    </source>
</evidence>
<sequence>MSGKSLLLHDALYYQYCFGEEHPFNPVRLQMTLDLMQSMKIIESNQILTPVLPSDEMLGTVHSKEYIDAVKHASTTPDYMSSTYGLGTDDTPTFLDMHRVTSLIVGGTVQAAEMVMEGQCHHALNLGGGLHHSFADKASGFCVYNDAAIAIKHLQLKYNAKVLYLDTDAHHGDGVQSIFYHDPNVMTISFHETGKYLFPGTGNIHERGEGDGFGYSYNIPLEPFTEDESFKEALYEVLPAVMENFKPDIIISQNGCDAHYLDPLTHLYSTINIFAEIPKLVHQLAHTYCQGRWVAIGGGGYDLWRVVPRAWSLLWAEMNHQDIREAPIPKSWIDKWSVNAPVALPHSMKDPEKMYEPVPRKPEIDEKNLLTVKKVLHKL</sequence>
<evidence type="ECO:0000313" key="7">
    <source>
        <dbReference type="Proteomes" id="UP000095255"/>
    </source>
</evidence>
<proteinExistence type="inferred from homology"/>
<dbReference type="EMBL" id="MJAT01000001">
    <property type="protein sequence ID" value="OEH86964.1"/>
    <property type="molecule type" value="Genomic_DNA"/>
</dbReference>
<dbReference type="UniPathway" id="UPA00040"/>
<dbReference type="OrthoDB" id="9808367at2"/>
<evidence type="ECO:0000256" key="1">
    <source>
        <dbReference type="ARBA" id="ARBA00005101"/>
    </source>
</evidence>
<dbReference type="PANTHER" id="PTHR10625">
    <property type="entry name" value="HISTONE DEACETYLASE HDAC1-RELATED"/>
    <property type="match status" value="1"/>
</dbReference>
<dbReference type="RefSeq" id="WP_069700842.1">
    <property type="nucleotide sequence ID" value="NZ_MJAT01000001.1"/>
</dbReference>
<evidence type="ECO:0000313" key="6">
    <source>
        <dbReference type="EMBL" id="OEH86964.1"/>
    </source>
</evidence>
<dbReference type="PRINTS" id="PR01272">
    <property type="entry name" value="ACUCPROTEIN"/>
</dbReference>
<dbReference type="GO" id="GO:0004407">
    <property type="term" value="F:histone deacetylase activity"/>
    <property type="evidence" value="ECO:0007669"/>
    <property type="project" value="TreeGrafter"/>
</dbReference>
<dbReference type="InterPro" id="IPR000286">
    <property type="entry name" value="HDACs"/>
</dbReference>
<dbReference type="PANTHER" id="PTHR10625:SF10">
    <property type="entry name" value="HISTONE DEACETYLASE HDAC1"/>
    <property type="match status" value="1"/>
</dbReference>
<reference evidence="6 7" key="1">
    <citation type="submission" date="2016-09" db="EMBL/GenBank/DDBJ databases">
        <title>Desulfuribacillus arsenicus sp. nov., an obligately anaerobic, dissimilatory arsenic- and antimonate-reducing bacterium isolated from anoxic sediments.</title>
        <authorList>
            <person name="Abin C.A."/>
            <person name="Hollibaugh J.T."/>
        </authorList>
    </citation>
    <scope>NUCLEOTIDE SEQUENCE [LARGE SCALE GENOMIC DNA]</scope>
    <source>
        <strain evidence="6 7">MLFW-2</strain>
    </source>
</reference>
<comment type="similarity">
    <text evidence="2">Belongs to the histone deacetylase family.</text>
</comment>
<dbReference type="Proteomes" id="UP000095255">
    <property type="component" value="Unassembled WGS sequence"/>
</dbReference>
<gene>
    <name evidence="6" type="ORF">BHU72_01525</name>
</gene>